<proteinExistence type="predicted"/>
<reference evidence="3" key="1">
    <citation type="journal article" date="2019" name="Int. J. Syst. Evol. Microbiol.">
        <title>The Global Catalogue of Microorganisms (GCM) 10K type strain sequencing project: providing services to taxonomists for standard genome sequencing and annotation.</title>
        <authorList>
            <consortium name="The Broad Institute Genomics Platform"/>
            <consortium name="The Broad Institute Genome Sequencing Center for Infectious Disease"/>
            <person name="Wu L."/>
            <person name="Ma J."/>
        </authorList>
    </citation>
    <scope>NUCLEOTIDE SEQUENCE [LARGE SCALE GENOMIC DNA]</scope>
    <source>
        <strain evidence="3">CGMCC 4.7020</strain>
    </source>
</reference>
<protein>
    <recommendedName>
        <fullName evidence="4">DUF3592 domain-containing protein</fullName>
    </recommendedName>
</protein>
<sequence length="234" mass="24312">MALVRRTREVSSSADSHLMTYLRATVWGPAEFVGLPPWWLVVEGALAGVLTASAVVGTTLYGAWTGRPSLADGEGSLVCAAALALYLVFVGAGRALVGIVVLLGICLALHTPQAAAGMVLTERGRVQSVTVTSVEDGWAQDGGRGRYLCAIRDADGVPLKVRIWRGCGGTTRPGDAIALVYDPEGRVPPRGVEAGSGGLEPLRGLAPWASALVVGSLIAVVRSYRLSRPADAKL</sequence>
<feature type="transmembrane region" description="Helical" evidence="1">
    <location>
        <begin position="77"/>
        <end position="110"/>
    </location>
</feature>
<name>A0ABW3XU63_9ACTN</name>
<keyword evidence="1" id="KW-0812">Transmembrane</keyword>
<dbReference type="Proteomes" id="UP001597058">
    <property type="component" value="Unassembled WGS sequence"/>
</dbReference>
<dbReference type="EMBL" id="JBHTMM010000126">
    <property type="protein sequence ID" value="MFD1312571.1"/>
    <property type="molecule type" value="Genomic_DNA"/>
</dbReference>
<organism evidence="2 3">
    <name type="scientific">Streptomyces kaempferi</name>
    <dbReference type="NCBI Taxonomy" id="333725"/>
    <lineage>
        <taxon>Bacteria</taxon>
        <taxon>Bacillati</taxon>
        <taxon>Actinomycetota</taxon>
        <taxon>Actinomycetes</taxon>
        <taxon>Kitasatosporales</taxon>
        <taxon>Streptomycetaceae</taxon>
        <taxon>Streptomyces</taxon>
    </lineage>
</organism>
<comment type="caution">
    <text evidence="2">The sequence shown here is derived from an EMBL/GenBank/DDBJ whole genome shotgun (WGS) entry which is preliminary data.</text>
</comment>
<evidence type="ECO:0000313" key="3">
    <source>
        <dbReference type="Proteomes" id="UP001597058"/>
    </source>
</evidence>
<evidence type="ECO:0000256" key="1">
    <source>
        <dbReference type="SAM" id="Phobius"/>
    </source>
</evidence>
<keyword evidence="1" id="KW-0472">Membrane</keyword>
<gene>
    <name evidence="2" type="ORF">ACFQ5X_43195</name>
</gene>
<evidence type="ECO:0000313" key="2">
    <source>
        <dbReference type="EMBL" id="MFD1312571.1"/>
    </source>
</evidence>
<dbReference type="RefSeq" id="WP_381242438.1">
    <property type="nucleotide sequence ID" value="NZ_JBHSKH010000122.1"/>
</dbReference>
<keyword evidence="3" id="KW-1185">Reference proteome</keyword>
<feature type="transmembrane region" description="Helical" evidence="1">
    <location>
        <begin position="45"/>
        <end position="65"/>
    </location>
</feature>
<keyword evidence="1" id="KW-1133">Transmembrane helix</keyword>
<accession>A0ABW3XU63</accession>
<evidence type="ECO:0008006" key="4">
    <source>
        <dbReference type="Google" id="ProtNLM"/>
    </source>
</evidence>